<evidence type="ECO:0000313" key="4">
    <source>
        <dbReference type="Proteomes" id="UP000282322"/>
    </source>
</evidence>
<name>A0A3P3R444_9EURY</name>
<dbReference type="EMBL" id="RRCH01000039">
    <property type="protein sequence ID" value="RRJ28261.1"/>
    <property type="molecule type" value="Genomic_DNA"/>
</dbReference>
<evidence type="ECO:0000313" key="3">
    <source>
        <dbReference type="EMBL" id="RRJ28261.1"/>
    </source>
</evidence>
<accession>A0A3P3R444</accession>
<dbReference type="SMART" id="SM01006">
    <property type="entry name" value="AlcB"/>
    <property type="match status" value="1"/>
</dbReference>
<evidence type="ECO:0000259" key="2">
    <source>
        <dbReference type="PROSITE" id="PS51186"/>
    </source>
</evidence>
<gene>
    <name evidence="3" type="ORF">EIK79_16140</name>
</gene>
<dbReference type="Proteomes" id="UP000282322">
    <property type="component" value="Unassembled WGS sequence"/>
</dbReference>
<dbReference type="InterPro" id="IPR019432">
    <property type="entry name" value="Acyltransferase_MbtK/IucB-like"/>
</dbReference>
<dbReference type="InterPro" id="IPR000182">
    <property type="entry name" value="GNAT_dom"/>
</dbReference>
<dbReference type="Gene3D" id="3.40.630.30">
    <property type="match status" value="1"/>
</dbReference>
<keyword evidence="4" id="KW-1185">Reference proteome</keyword>
<proteinExistence type="predicted"/>
<dbReference type="RefSeq" id="WP_124956544.1">
    <property type="nucleotide sequence ID" value="NZ_RRCH01000039.1"/>
</dbReference>
<dbReference type="GO" id="GO:0046677">
    <property type="term" value="P:response to antibiotic"/>
    <property type="evidence" value="ECO:0007669"/>
    <property type="project" value="UniProtKB-KW"/>
</dbReference>
<dbReference type="PANTHER" id="PTHR31438:SF1">
    <property type="entry name" value="LYSINE N-ACYLTRANSFERASE C17G9.06C-RELATED"/>
    <property type="match status" value="1"/>
</dbReference>
<dbReference type="AlphaFoldDB" id="A0A3P3R444"/>
<reference evidence="3 4" key="1">
    <citation type="submission" date="2018-11" db="EMBL/GenBank/DDBJ databases">
        <title>Taxonoimc description of Halomarina strain SPP-AMP-1.</title>
        <authorList>
            <person name="Pal Y."/>
            <person name="Srinivasana K."/>
            <person name="Verma A."/>
            <person name="Kumar P."/>
        </authorList>
    </citation>
    <scope>NUCLEOTIDE SEQUENCE [LARGE SCALE GENOMIC DNA]</scope>
    <source>
        <strain evidence="3 4">SPP-AMP-1</strain>
    </source>
</reference>
<organism evidence="3 4">
    <name type="scientific">Halocatena pleomorpha</name>
    <dbReference type="NCBI Taxonomy" id="1785090"/>
    <lineage>
        <taxon>Archaea</taxon>
        <taxon>Methanobacteriati</taxon>
        <taxon>Methanobacteriota</taxon>
        <taxon>Stenosarchaea group</taxon>
        <taxon>Halobacteria</taxon>
        <taxon>Halobacteriales</taxon>
        <taxon>Natronomonadaceae</taxon>
        <taxon>Halocatena</taxon>
    </lineage>
</organism>
<dbReference type="OrthoDB" id="258358at2157"/>
<dbReference type="PANTHER" id="PTHR31438">
    <property type="entry name" value="LYSINE N-ACYLTRANSFERASE C17G9.06C-RELATED"/>
    <property type="match status" value="1"/>
</dbReference>
<keyword evidence="1" id="KW-0046">Antibiotic resistance</keyword>
<dbReference type="Pfam" id="PF13523">
    <property type="entry name" value="Acetyltransf_8"/>
    <property type="match status" value="1"/>
</dbReference>
<dbReference type="GO" id="GO:0019290">
    <property type="term" value="P:siderophore biosynthetic process"/>
    <property type="evidence" value="ECO:0007669"/>
    <property type="project" value="InterPro"/>
</dbReference>
<feature type="domain" description="N-acetyltransferase" evidence="2">
    <location>
        <begin position="23"/>
        <end position="186"/>
    </location>
</feature>
<sequence>MSTGINTAAYDYRTYDPTLERTIAFRKATMDRDLERLHAWFNAEHVLPYWQLNDPLPAVRAAVAEKLDDAHLTPYIGYLDHVPMSYWECYWAGSDELADYCETEPADQGIHLLIGPEEYLGRGYAIPLVRAVTELQFSHPETDRILTEPDIRNDAVIHVFERCGFEPRREIELPEKDALLMVCERDRFQALHSDREVPTDD</sequence>
<dbReference type="GO" id="GO:0016410">
    <property type="term" value="F:N-acyltransferase activity"/>
    <property type="evidence" value="ECO:0007669"/>
    <property type="project" value="TreeGrafter"/>
</dbReference>
<evidence type="ECO:0000256" key="1">
    <source>
        <dbReference type="ARBA" id="ARBA00023251"/>
    </source>
</evidence>
<protein>
    <submittedName>
        <fullName evidence="3">N-acetyltransferase</fullName>
    </submittedName>
</protein>
<dbReference type="PROSITE" id="PS51186">
    <property type="entry name" value="GNAT"/>
    <property type="match status" value="1"/>
</dbReference>
<dbReference type="InterPro" id="IPR016181">
    <property type="entry name" value="Acyl_CoA_acyltransferase"/>
</dbReference>
<comment type="caution">
    <text evidence="3">The sequence shown here is derived from an EMBL/GenBank/DDBJ whole genome shotgun (WGS) entry which is preliminary data.</text>
</comment>
<dbReference type="SUPFAM" id="SSF55729">
    <property type="entry name" value="Acyl-CoA N-acyltransferases (Nat)"/>
    <property type="match status" value="1"/>
</dbReference>